<evidence type="ECO:0000256" key="7">
    <source>
        <dbReference type="SAM" id="Phobius"/>
    </source>
</evidence>
<accession>A0A9N9S0M5</accession>
<dbReference type="EMBL" id="OU895879">
    <property type="protein sequence ID" value="CAG9807687.1"/>
    <property type="molecule type" value="Genomic_DNA"/>
</dbReference>
<feature type="transmembrane region" description="Helical" evidence="7">
    <location>
        <begin position="314"/>
        <end position="332"/>
    </location>
</feature>
<organism evidence="9 10">
    <name type="scientific">Chironomus riparius</name>
    <dbReference type="NCBI Taxonomy" id="315576"/>
    <lineage>
        <taxon>Eukaryota</taxon>
        <taxon>Metazoa</taxon>
        <taxon>Ecdysozoa</taxon>
        <taxon>Arthropoda</taxon>
        <taxon>Hexapoda</taxon>
        <taxon>Insecta</taxon>
        <taxon>Pterygota</taxon>
        <taxon>Neoptera</taxon>
        <taxon>Endopterygota</taxon>
        <taxon>Diptera</taxon>
        <taxon>Nematocera</taxon>
        <taxon>Chironomoidea</taxon>
        <taxon>Chironomidae</taxon>
        <taxon>Chironominae</taxon>
        <taxon>Chironomus</taxon>
    </lineage>
</organism>
<dbReference type="AlphaFoldDB" id="A0A9N9S0M5"/>
<dbReference type="InterPro" id="IPR003439">
    <property type="entry name" value="ABC_transporter-like_ATP-bd"/>
</dbReference>
<evidence type="ECO:0000256" key="5">
    <source>
        <dbReference type="ARBA" id="ARBA00022989"/>
    </source>
</evidence>
<dbReference type="PANTHER" id="PTHR48041">
    <property type="entry name" value="ABC TRANSPORTER G FAMILY MEMBER 28"/>
    <property type="match status" value="1"/>
</dbReference>
<feature type="transmembrane region" description="Helical" evidence="7">
    <location>
        <begin position="453"/>
        <end position="477"/>
    </location>
</feature>
<dbReference type="GO" id="GO:0043190">
    <property type="term" value="C:ATP-binding cassette (ABC) transporter complex"/>
    <property type="evidence" value="ECO:0007669"/>
    <property type="project" value="TreeGrafter"/>
</dbReference>
<reference evidence="9" key="2">
    <citation type="submission" date="2022-10" db="EMBL/GenBank/DDBJ databases">
        <authorList>
            <consortium name="ENA_rothamsted_submissions"/>
            <consortium name="culmorum"/>
            <person name="King R."/>
        </authorList>
    </citation>
    <scope>NUCLEOTIDE SEQUENCE</scope>
</reference>
<evidence type="ECO:0000313" key="9">
    <source>
        <dbReference type="EMBL" id="CAG9807687.1"/>
    </source>
</evidence>
<feature type="transmembrane region" description="Helical" evidence="7">
    <location>
        <begin position="408"/>
        <end position="441"/>
    </location>
</feature>
<dbReference type="GO" id="GO:0042626">
    <property type="term" value="F:ATPase-coupled transmembrane transporter activity"/>
    <property type="evidence" value="ECO:0007669"/>
    <property type="project" value="TreeGrafter"/>
</dbReference>
<dbReference type="GO" id="GO:0016887">
    <property type="term" value="F:ATP hydrolysis activity"/>
    <property type="evidence" value="ECO:0007669"/>
    <property type="project" value="InterPro"/>
</dbReference>
<evidence type="ECO:0000256" key="4">
    <source>
        <dbReference type="ARBA" id="ARBA00022692"/>
    </source>
</evidence>
<feature type="transmembrane region" description="Helical" evidence="7">
    <location>
        <begin position="576"/>
        <end position="596"/>
    </location>
</feature>
<sequence>MIGSDYVLEALNIYHTTNVDGGSCFSGDSTSALVLKGVNLTLHSGEVMAILGSKGSGKRALLDVISRRAEGRGRGSVLLNGAPLTKNLFQQRCGYVTHQCDFIPGLTVSQTLHYTPTILSGYLKSSKVRQVLADLALSQVSNRKVENLTVSERRRLAIGVQLVRDPVMLLLDEPTQNLDPLASYLLISILSNSAKKTGCGILLSMEKPRSDVFPFLDRALFLCLGGAVYSGGTRAMLEYFHNIGFPCPQLENPLMYYLCLSTVDRRSRDRFLESSQQIEALVERFSRETNLSDSPPAANIIGKIPLAYGKPSEFKIFGILFVRLLASTFSCGMSGIKTMFLRIFALPTLLSILWIFYSNVGDDKHGFFSKNSMVLNILGLSYGAGILTTISLFPIWKKKFIQENFEGLYSGVTLLLSYNFYSIPFSFISSAIAASVIYPMILDPSNLDTGYPFIYILIAIWTSYMLAEQLSIFFLFFIKSSINAVVATSYILCVLITLGSGTVRSWKGLQPILQDVTKATSHSHYASALLHSAIFLSRRMSCNPKNANPSIVCPSPKEFLLERIGSQNFTNEYIDISIVFAFAVGLAFFNMIVYLLPKKNIKNA</sequence>
<evidence type="ECO:0000256" key="1">
    <source>
        <dbReference type="ARBA" id="ARBA00004141"/>
    </source>
</evidence>
<dbReference type="GO" id="GO:0005524">
    <property type="term" value="F:ATP binding"/>
    <property type="evidence" value="ECO:0007669"/>
    <property type="project" value="InterPro"/>
</dbReference>
<evidence type="ECO:0000256" key="6">
    <source>
        <dbReference type="ARBA" id="ARBA00023136"/>
    </source>
</evidence>
<evidence type="ECO:0000256" key="3">
    <source>
        <dbReference type="ARBA" id="ARBA00022448"/>
    </source>
</evidence>
<evidence type="ECO:0000259" key="8">
    <source>
        <dbReference type="PROSITE" id="PS50893"/>
    </source>
</evidence>
<feature type="transmembrane region" description="Helical" evidence="7">
    <location>
        <begin position="339"/>
        <end position="357"/>
    </location>
</feature>
<dbReference type="InterPro" id="IPR050352">
    <property type="entry name" value="ABCG_transporters"/>
</dbReference>
<reference evidence="9" key="1">
    <citation type="submission" date="2022-01" db="EMBL/GenBank/DDBJ databases">
        <authorList>
            <person name="King R."/>
        </authorList>
    </citation>
    <scope>NUCLEOTIDE SEQUENCE</scope>
</reference>
<keyword evidence="10" id="KW-1185">Reference proteome</keyword>
<proteinExistence type="inferred from homology"/>
<evidence type="ECO:0000256" key="2">
    <source>
        <dbReference type="ARBA" id="ARBA00005814"/>
    </source>
</evidence>
<keyword evidence="4 7" id="KW-0812">Transmembrane</keyword>
<dbReference type="InterPro" id="IPR027417">
    <property type="entry name" value="P-loop_NTPase"/>
</dbReference>
<keyword evidence="5 7" id="KW-1133">Transmembrane helix</keyword>
<comment type="subcellular location">
    <subcellularLocation>
        <location evidence="1">Membrane</location>
        <topology evidence="1">Multi-pass membrane protein</topology>
    </subcellularLocation>
</comment>
<feature type="domain" description="ABC transporter" evidence="8">
    <location>
        <begin position="8"/>
        <end position="249"/>
    </location>
</feature>
<protein>
    <recommendedName>
        <fullName evidence="8">ABC transporter domain-containing protein</fullName>
    </recommendedName>
</protein>
<dbReference type="PANTHER" id="PTHR48041:SF113">
    <property type="entry name" value="ATP-BINDING CASSETTE SUB-FAMILY G MEMBER 5"/>
    <property type="match status" value="1"/>
</dbReference>
<comment type="similarity">
    <text evidence="2">Belongs to the ABC transporter superfamily. ABCG family. Eye pigment precursor importer (TC 3.A.1.204) subfamily.</text>
</comment>
<dbReference type="Proteomes" id="UP001153620">
    <property type="component" value="Chromosome 3"/>
</dbReference>
<dbReference type="OrthoDB" id="66620at2759"/>
<gene>
    <name evidence="9" type="ORF">CHIRRI_LOCUS10533</name>
</gene>
<name>A0A9N9S0M5_9DIPT</name>
<dbReference type="SUPFAM" id="SSF52540">
    <property type="entry name" value="P-loop containing nucleoside triphosphate hydrolases"/>
    <property type="match status" value="1"/>
</dbReference>
<keyword evidence="3" id="KW-0813">Transport</keyword>
<dbReference type="FunFam" id="3.40.50.300:FF:001473">
    <property type="entry name" value="ATP-binding cassette transporter"/>
    <property type="match status" value="1"/>
</dbReference>
<evidence type="ECO:0000313" key="10">
    <source>
        <dbReference type="Proteomes" id="UP001153620"/>
    </source>
</evidence>
<dbReference type="Pfam" id="PF00005">
    <property type="entry name" value="ABC_tran"/>
    <property type="match status" value="1"/>
</dbReference>
<feature type="transmembrane region" description="Helical" evidence="7">
    <location>
        <begin position="377"/>
        <end position="396"/>
    </location>
</feature>
<dbReference type="Gene3D" id="3.40.50.300">
    <property type="entry name" value="P-loop containing nucleotide triphosphate hydrolases"/>
    <property type="match status" value="1"/>
</dbReference>
<dbReference type="PROSITE" id="PS50893">
    <property type="entry name" value="ABC_TRANSPORTER_2"/>
    <property type="match status" value="1"/>
</dbReference>
<keyword evidence="6 7" id="KW-0472">Membrane</keyword>
<feature type="transmembrane region" description="Helical" evidence="7">
    <location>
        <begin position="484"/>
        <end position="503"/>
    </location>
</feature>